<proteinExistence type="predicted"/>
<dbReference type="PROSITE" id="PS51257">
    <property type="entry name" value="PROKAR_LIPOPROTEIN"/>
    <property type="match status" value="1"/>
</dbReference>
<dbReference type="Proteomes" id="UP000055136">
    <property type="component" value="Chromosome"/>
</dbReference>
<evidence type="ECO:0008006" key="3">
    <source>
        <dbReference type="Google" id="ProtNLM"/>
    </source>
</evidence>
<keyword evidence="2" id="KW-1185">Reference proteome</keyword>
<protein>
    <recommendedName>
        <fullName evidence="3">DUF2846 domain-containing protein</fullName>
    </recommendedName>
</protein>
<evidence type="ECO:0000313" key="2">
    <source>
        <dbReference type="Proteomes" id="UP000055136"/>
    </source>
</evidence>
<gene>
    <name evidence="1" type="ORF">Tel_14025</name>
</gene>
<accession>A0A0S2TGB3</accession>
<evidence type="ECO:0000313" key="1">
    <source>
        <dbReference type="EMBL" id="ALP54163.1"/>
    </source>
</evidence>
<sequence>MNRANLITGLMLLSCGLLLSACAMFRITDVNNRHSLIQADSSRPHATVYFIRPKTEHPMGFAGNVLDVEADGEDLMALAKGEYTMVRLKPRDVRVTLRNRTQVRGRWELTEMARSRQFSFEAGKVYFVLADMFNGEFRGVHFTPKAISLYEAKHAVQHLEPAGQARQHPIAKL</sequence>
<dbReference type="AlphaFoldDB" id="A0A0S2TGB3"/>
<dbReference type="EMBL" id="CP013099">
    <property type="protein sequence ID" value="ALP54163.1"/>
    <property type="molecule type" value="Genomic_DNA"/>
</dbReference>
<organism evidence="1 2">
    <name type="scientific">Candidatus Tenderia electrophaga</name>
    <dbReference type="NCBI Taxonomy" id="1748243"/>
    <lineage>
        <taxon>Bacteria</taxon>
        <taxon>Pseudomonadati</taxon>
        <taxon>Pseudomonadota</taxon>
        <taxon>Gammaproteobacteria</taxon>
        <taxon>Candidatus Tenderiales</taxon>
        <taxon>Candidatus Tenderiaceae</taxon>
        <taxon>Candidatus Tenderia</taxon>
    </lineage>
</organism>
<reference evidence="1" key="1">
    <citation type="submission" date="2015-10" db="EMBL/GenBank/DDBJ databases">
        <title>Description of Candidatus Tenderia electrophaga gen. nov, sp. nov., an Uncultivated Electroautotroph from a Biocathode Enrichment.</title>
        <authorList>
            <person name="Eddie B.J."/>
            <person name="Malanoski A.P."/>
            <person name="Wang Z."/>
            <person name="Hall R.J."/>
            <person name="Oh S.D."/>
            <person name="Heiner C."/>
            <person name="Lin B."/>
            <person name="Strycharz-Glaven S.M."/>
        </authorList>
    </citation>
    <scope>NUCLEOTIDE SEQUENCE [LARGE SCALE GENOMIC DNA]</scope>
    <source>
        <strain evidence="1">NRL1</strain>
    </source>
</reference>
<name>A0A0S2TGB3_9GAMM</name>
<dbReference type="KEGG" id="tee:Tel_14025"/>
<dbReference type="STRING" id="1748243.Tel_14025"/>